<reference evidence="3" key="1">
    <citation type="journal article" date="2014" name="Front. Microbiol.">
        <title>High frequency of phylogenetically diverse reductive dehalogenase-homologous genes in deep subseafloor sedimentary metagenomes.</title>
        <authorList>
            <person name="Kawai M."/>
            <person name="Futagami T."/>
            <person name="Toyoda A."/>
            <person name="Takaki Y."/>
            <person name="Nishi S."/>
            <person name="Hori S."/>
            <person name="Arai W."/>
            <person name="Tsubouchi T."/>
            <person name="Morono Y."/>
            <person name="Uchiyama I."/>
            <person name="Ito T."/>
            <person name="Fujiyama A."/>
            <person name="Inagaki F."/>
            <person name="Takami H."/>
        </authorList>
    </citation>
    <scope>NUCLEOTIDE SEQUENCE</scope>
    <source>
        <strain evidence="3">Expedition CK06-06</strain>
    </source>
</reference>
<dbReference type="Gene3D" id="2.30.30.40">
    <property type="entry name" value="SH3 Domains"/>
    <property type="match status" value="1"/>
</dbReference>
<dbReference type="PROSITE" id="PS51272">
    <property type="entry name" value="SLH"/>
    <property type="match status" value="2"/>
</dbReference>
<dbReference type="InterPro" id="IPR001119">
    <property type="entry name" value="SLH_dom"/>
</dbReference>
<accession>X0YDA3</accession>
<dbReference type="Pfam" id="PF08239">
    <property type="entry name" value="SH3_3"/>
    <property type="match status" value="1"/>
</dbReference>
<sequence length="235" mass="26714">LTILALILLLAPTTFAGDCFRDPIYDRDWNAEVTTGAFVRDVACMEGSEIMTTLPVGTIIHVIGETDGWYKIETPDGQIGWVGQWLIEETSKSLTAEETPIEDAPMYDIQGHKYEDAIWYVYENEIVSGYSDGSYKADNTINRAELLKIIIEAVFYDEFEEYDNTDCFSDVPSTEWYTKYVCYAKAEGIVEGYSGNKFKPTQEISFVEALKIAMVGFEYTFEEATPWYKDIVMKA</sequence>
<evidence type="ECO:0000259" key="1">
    <source>
        <dbReference type="PROSITE" id="PS51272"/>
    </source>
</evidence>
<evidence type="ECO:0000313" key="3">
    <source>
        <dbReference type="EMBL" id="GAG46693.1"/>
    </source>
</evidence>
<proteinExistence type="predicted"/>
<feature type="domain" description="SLH" evidence="1">
    <location>
        <begin position="101"/>
        <end position="164"/>
    </location>
</feature>
<evidence type="ECO:0000259" key="2">
    <source>
        <dbReference type="PROSITE" id="PS51781"/>
    </source>
</evidence>
<evidence type="ECO:0008006" key="4">
    <source>
        <dbReference type="Google" id="ProtNLM"/>
    </source>
</evidence>
<protein>
    <recommendedName>
        <fullName evidence="4">SH3b domain-containing protein</fullName>
    </recommendedName>
</protein>
<feature type="domain" description="SH3b" evidence="2">
    <location>
        <begin position="28"/>
        <end position="90"/>
    </location>
</feature>
<dbReference type="EMBL" id="BARS01051572">
    <property type="protein sequence ID" value="GAG46693.1"/>
    <property type="molecule type" value="Genomic_DNA"/>
</dbReference>
<dbReference type="Pfam" id="PF00395">
    <property type="entry name" value="SLH"/>
    <property type="match status" value="2"/>
</dbReference>
<feature type="non-terminal residue" evidence="3">
    <location>
        <position position="235"/>
    </location>
</feature>
<organism evidence="3">
    <name type="scientific">marine sediment metagenome</name>
    <dbReference type="NCBI Taxonomy" id="412755"/>
    <lineage>
        <taxon>unclassified sequences</taxon>
        <taxon>metagenomes</taxon>
        <taxon>ecological metagenomes</taxon>
    </lineage>
</organism>
<name>X0YDA3_9ZZZZ</name>
<dbReference type="SMART" id="SM00287">
    <property type="entry name" value="SH3b"/>
    <property type="match status" value="1"/>
</dbReference>
<dbReference type="AlphaFoldDB" id="X0YDA3"/>
<comment type="caution">
    <text evidence="3">The sequence shown here is derived from an EMBL/GenBank/DDBJ whole genome shotgun (WGS) entry which is preliminary data.</text>
</comment>
<gene>
    <name evidence="3" type="ORF">S01H1_76793</name>
</gene>
<dbReference type="PROSITE" id="PS51781">
    <property type="entry name" value="SH3B"/>
    <property type="match status" value="1"/>
</dbReference>
<feature type="domain" description="SLH" evidence="1">
    <location>
        <begin position="165"/>
        <end position="227"/>
    </location>
</feature>
<feature type="non-terminal residue" evidence="3">
    <location>
        <position position="1"/>
    </location>
</feature>
<dbReference type="InterPro" id="IPR003646">
    <property type="entry name" value="SH3-like_bac-type"/>
</dbReference>